<dbReference type="FunFam" id="3.40.50.300:FF:000326">
    <property type="entry name" value="P-loop containing nucleoside triphosphate hydrolase"/>
    <property type="match status" value="1"/>
</dbReference>
<dbReference type="GO" id="GO:0004672">
    <property type="term" value="F:protein kinase activity"/>
    <property type="evidence" value="ECO:0007669"/>
    <property type="project" value="InterPro"/>
</dbReference>
<keyword evidence="2" id="KW-0547">Nucleotide-binding</keyword>
<evidence type="ECO:0000256" key="6">
    <source>
        <dbReference type="SAM" id="MobiDB-lite"/>
    </source>
</evidence>
<protein>
    <recommendedName>
        <fullName evidence="7">Protein kinase domain-containing protein</fullName>
    </recommendedName>
</protein>
<dbReference type="InterPro" id="IPR047187">
    <property type="entry name" value="SF1_C_Upf1"/>
</dbReference>
<feature type="compositionally biased region" description="Polar residues" evidence="6">
    <location>
        <begin position="183"/>
        <end position="192"/>
    </location>
</feature>
<feature type="domain" description="Protein kinase" evidence="7">
    <location>
        <begin position="29"/>
        <end position="278"/>
    </location>
</feature>
<dbReference type="InterPro" id="IPR050534">
    <property type="entry name" value="Coronavir_polyprotein_1ab"/>
</dbReference>
<feature type="region of interest" description="Disordered" evidence="6">
    <location>
        <begin position="183"/>
        <end position="203"/>
    </location>
</feature>
<dbReference type="Pfam" id="PF13086">
    <property type="entry name" value="AAA_11"/>
    <property type="match status" value="1"/>
</dbReference>
<sequence>MNLRSESEHAAHADDSFPIRHGIVLDQKYDISADRSDGGMSAVFRATQITDQRELAIKVPLNRSDYARAALSVEREGRALDDLSHPNIVRLVDSGNVSNIPYLVLEWLPGGDLAKRIEAQGPTSWSEFYEEIGRPLLQALAYAHQRHWAHRDLKPQNVLFDEDGTPKIVDFGIARNTTQPQLGLTFSQTGSPPYTPPEADDGYQSDQRDLYSWAAIATSCLAGTIFHTAEDLRLALESLRDLSTPKSILRKALSESPDGRQETISVLLADLDSYHAAAISKSQVPIDVFLCLQPSSTASLKAEFSNLDERQCASYIVDDLNSNWSAFNDQDGGFVRIVGATLRIRCRTRDNDLLVEELAIHTPDRASELREQYATVPGVTFRADAVREYKTARDGLRTFFSRLDVVDNARANEAEQKRRDYWFDCWADFLREKERLYKYKQKEFLARRIDDEEEFLIATIEGDFEREELGASLVLQTVSGRPVIFTVVDVEADQVTLFLRSGRRGDVPRANAVLQTNFEAERKSLQKQRAALEDIRAGRAVSPTIGAVLSEPETATPPEPAGLQFPDHLSSDKRQVLDKAMEVSSLLVVNGPPGTGKTTLIAELISAYLKRYPDRRILLSSQTHVALDHIIAKLDEKKLADEVVRIVSFGSENAHKVNKSVERLTLERKVKDWCLKAEARSERFMEAYAQGKGINAFEVKVELLGRSYLETRKALRTLNERQESLRDKKLKIDDRRLEQLGEGQLPDPHEILRQTVDTLGEEDELQTSIDSLDARLGRLVNSLDRLNGFGVDFRTADDNELEGLLDGLVTENSARKDLLPLMKLHLDWLNRLGSERSFHGAVLREARIVAGTCIGLGSTPAFQQDEYDLCVVDEASKATATETLVPMSRSRRTILVGDPKQLPPYIESALNENGESPFSDDAKKSLLSVLLSRLPRESVEELVEQRRMCSTIGALVSQVFYDNKLVNVRDDDKRNAVVARIYPMAVTWLSTSKMPKHAETEAPGGTYENVAEAHEIIEQLKEISRQTRKSKKAIEVAVVAAYSAQVARLRDDISQQIGPHAGFTVEVNTVDAFQGREADICLYSVTRSNDENRIGFQREKERLNVALSRARDALVVVGDATFCHRIKGQNHFRMVIDYIRANPDFCLLKDI</sequence>
<dbReference type="CDD" id="cd14014">
    <property type="entry name" value="STKc_PknB_like"/>
    <property type="match status" value="1"/>
</dbReference>
<comment type="caution">
    <text evidence="8">The sequence shown here is derived from an EMBL/GenBank/DDBJ whole genome shotgun (WGS) entry which is preliminary data.</text>
</comment>
<dbReference type="Proteomes" id="UP000297385">
    <property type="component" value="Unassembled WGS sequence"/>
</dbReference>
<dbReference type="GO" id="GO:0043139">
    <property type="term" value="F:5'-3' DNA helicase activity"/>
    <property type="evidence" value="ECO:0007669"/>
    <property type="project" value="TreeGrafter"/>
</dbReference>
<dbReference type="SMART" id="SM00220">
    <property type="entry name" value="S_TKc"/>
    <property type="match status" value="1"/>
</dbReference>
<organism evidence="8 9">
    <name type="scientific">Paraburkholderia dipogonis</name>
    <dbReference type="NCBI Taxonomy" id="1211383"/>
    <lineage>
        <taxon>Bacteria</taxon>
        <taxon>Pseudomonadati</taxon>
        <taxon>Pseudomonadota</taxon>
        <taxon>Betaproteobacteria</taxon>
        <taxon>Burkholderiales</taxon>
        <taxon>Burkholderiaceae</taxon>
        <taxon>Paraburkholderia</taxon>
    </lineage>
</organism>
<dbReference type="InterPro" id="IPR041677">
    <property type="entry name" value="DNA2/NAM7_AAA_11"/>
</dbReference>
<evidence type="ECO:0000259" key="7">
    <source>
        <dbReference type="PROSITE" id="PS50011"/>
    </source>
</evidence>
<accession>A0A4Y8MRW3</accession>
<keyword evidence="3" id="KW-0378">Hydrolase</keyword>
<evidence type="ECO:0000313" key="8">
    <source>
        <dbReference type="EMBL" id="TFE40043.1"/>
    </source>
</evidence>
<dbReference type="InterPro" id="IPR041679">
    <property type="entry name" value="DNA2/NAM7-like_C"/>
</dbReference>
<dbReference type="SUPFAM" id="SSF52540">
    <property type="entry name" value="P-loop containing nucleoside triphosphate hydrolases"/>
    <property type="match status" value="1"/>
</dbReference>
<dbReference type="GO" id="GO:0005694">
    <property type="term" value="C:chromosome"/>
    <property type="evidence" value="ECO:0007669"/>
    <property type="project" value="UniProtKB-ARBA"/>
</dbReference>
<dbReference type="EMBL" id="SNVI01000002">
    <property type="protein sequence ID" value="TFE40043.1"/>
    <property type="molecule type" value="Genomic_DNA"/>
</dbReference>
<dbReference type="PANTHER" id="PTHR43788">
    <property type="entry name" value="DNA2/NAM7 HELICASE FAMILY MEMBER"/>
    <property type="match status" value="1"/>
</dbReference>
<dbReference type="AlphaFoldDB" id="A0A4Y8MRW3"/>
<dbReference type="Pfam" id="PF13087">
    <property type="entry name" value="AAA_12"/>
    <property type="match status" value="1"/>
</dbReference>
<evidence type="ECO:0000256" key="3">
    <source>
        <dbReference type="ARBA" id="ARBA00022801"/>
    </source>
</evidence>
<keyword evidence="5" id="KW-0067">ATP-binding</keyword>
<dbReference type="RefSeq" id="WP_134461520.1">
    <property type="nucleotide sequence ID" value="NZ_JBHMFL010000157.1"/>
</dbReference>
<dbReference type="GO" id="GO:0016787">
    <property type="term" value="F:hydrolase activity"/>
    <property type="evidence" value="ECO:0007669"/>
    <property type="project" value="UniProtKB-KW"/>
</dbReference>
<evidence type="ECO:0000256" key="5">
    <source>
        <dbReference type="ARBA" id="ARBA00022840"/>
    </source>
</evidence>
<dbReference type="GeneID" id="97303131"/>
<dbReference type="InterPro" id="IPR011009">
    <property type="entry name" value="Kinase-like_dom_sf"/>
</dbReference>
<evidence type="ECO:0000313" key="9">
    <source>
        <dbReference type="Proteomes" id="UP000297385"/>
    </source>
</evidence>
<dbReference type="Gene3D" id="3.40.50.300">
    <property type="entry name" value="P-loop containing nucleotide triphosphate hydrolases"/>
    <property type="match status" value="2"/>
</dbReference>
<comment type="similarity">
    <text evidence="1">Belongs to the DNA2/NAM7 helicase family.</text>
</comment>
<dbReference type="Pfam" id="PF00069">
    <property type="entry name" value="Pkinase"/>
    <property type="match status" value="1"/>
</dbReference>
<evidence type="ECO:0000256" key="1">
    <source>
        <dbReference type="ARBA" id="ARBA00007913"/>
    </source>
</evidence>
<name>A0A4Y8MRW3_9BURK</name>
<dbReference type="CDD" id="cd18808">
    <property type="entry name" value="SF1_C_Upf1"/>
    <property type="match status" value="1"/>
</dbReference>
<dbReference type="InterPro" id="IPR027417">
    <property type="entry name" value="P-loop_NTPase"/>
</dbReference>
<reference evidence="8 9" key="1">
    <citation type="submission" date="2019-03" db="EMBL/GenBank/DDBJ databases">
        <title>Complete Genome Sequence of Paraburkholderia dipogonis ICMP 19430T, a Nitrogen-fixing Symbiont of the South African Invasive Legume Dipogon lignosus in New Zealand.</title>
        <authorList>
            <person name="De Meyer S.E."/>
        </authorList>
    </citation>
    <scope>NUCLEOTIDE SEQUENCE [LARGE SCALE GENOMIC DNA]</scope>
    <source>
        <strain evidence="8 9">ICMP 19430</strain>
    </source>
</reference>
<dbReference type="PROSITE" id="PS50011">
    <property type="entry name" value="PROTEIN_KINASE_DOM"/>
    <property type="match status" value="1"/>
</dbReference>
<gene>
    <name evidence="8" type="ORF">E2553_24975</name>
</gene>
<dbReference type="SUPFAM" id="SSF56112">
    <property type="entry name" value="Protein kinase-like (PK-like)"/>
    <property type="match status" value="1"/>
</dbReference>
<dbReference type="PANTHER" id="PTHR43788:SF8">
    <property type="entry name" value="DNA-BINDING PROTEIN SMUBP-2"/>
    <property type="match status" value="1"/>
</dbReference>
<dbReference type="Gene3D" id="1.10.510.10">
    <property type="entry name" value="Transferase(Phosphotransferase) domain 1"/>
    <property type="match status" value="1"/>
</dbReference>
<evidence type="ECO:0000256" key="4">
    <source>
        <dbReference type="ARBA" id="ARBA00022806"/>
    </source>
</evidence>
<dbReference type="InterPro" id="IPR000719">
    <property type="entry name" value="Prot_kinase_dom"/>
</dbReference>
<dbReference type="GO" id="GO:0005524">
    <property type="term" value="F:ATP binding"/>
    <property type="evidence" value="ECO:0007669"/>
    <property type="project" value="UniProtKB-KW"/>
</dbReference>
<keyword evidence="4" id="KW-0347">Helicase</keyword>
<proteinExistence type="inferred from homology"/>
<evidence type="ECO:0000256" key="2">
    <source>
        <dbReference type="ARBA" id="ARBA00022741"/>
    </source>
</evidence>